<gene>
    <name evidence="4" type="ORF">MGAL_10B021148</name>
</gene>
<protein>
    <recommendedName>
        <fullName evidence="3">Guanylate cyclase domain-containing protein</fullName>
    </recommendedName>
</protein>
<dbReference type="PROSITE" id="PS50125">
    <property type="entry name" value="GUANYLATE_CYCLASE_2"/>
    <property type="match status" value="1"/>
</dbReference>
<dbReference type="SMART" id="SM00044">
    <property type="entry name" value="CYCc"/>
    <property type="match status" value="1"/>
</dbReference>
<dbReference type="EMBL" id="UYJE01000044">
    <property type="protein sequence ID" value="VDH89431.1"/>
    <property type="molecule type" value="Genomic_DNA"/>
</dbReference>
<dbReference type="GO" id="GO:0004383">
    <property type="term" value="F:guanylate cyclase activity"/>
    <property type="evidence" value="ECO:0007669"/>
    <property type="project" value="TreeGrafter"/>
</dbReference>
<dbReference type="SUPFAM" id="SSF55073">
    <property type="entry name" value="Nucleotide cyclase"/>
    <property type="match status" value="1"/>
</dbReference>
<accession>A0A8B6BEF1</accession>
<name>A0A8B6BEF1_MYTGA</name>
<dbReference type="Proteomes" id="UP000596742">
    <property type="component" value="Unassembled WGS sequence"/>
</dbReference>
<dbReference type="PANTHER" id="PTHR45655">
    <property type="entry name" value="GUANYLATE CYCLASE SOLUBLE SUBUNIT BETA-2"/>
    <property type="match status" value="1"/>
</dbReference>
<evidence type="ECO:0000256" key="2">
    <source>
        <dbReference type="SAM" id="Phobius"/>
    </source>
</evidence>
<dbReference type="AlphaFoldDB" id="A0A8B6BEF1"/>
<reference evidence="4" key="1">
    <citation type="submission" date="2018-11" db="EMBL/GenBank/DDBJ databases">
        <authorList>
            <person name="Alioto T."/>
            <person name="Alioto T."/>
        </authorList>
    </citation>
    <scope>NUCLEOTIDE SEQUENCE</scope>
</reference>
<evidence type="ECO:0000313" key="5">
    <source>
        <dbReference type="Proteomes" id="UP000596742"/>
    </source>
</evidence>
<dbReference type="PANTHER" id="PTHR45655:SF13">
    <property type="entry name" value="SOLUBLE GUANYLATE CYCLASE GCY-32-RELATED"/>
    <property type="match status" value="1"/>
</dbReference>
<dbReference type="Pfam" id="PF00211">
    <property type="entry name" value="Guanylate_cyc"/>
    <property type="match status" value="1"/>
</dbReference>
<keyword evidence="2" id="KW-0472">Membrane</keyword>
<dbReference type="InterPro" id="IPR001054">
    <property type="entry name" value="A/G_cyclase"/>
</dbReference>
<evidence type="ECO:0000259" key="3">
    <source>
        <dbReference type="PROSITE" id="PS50125"/>
    </source>
</evidence>
<keyword evidence="2" id="KW-1133">Transmembrane helix</keyword>
<evidence type="ECO:0000313" key="4">
    <source>
        <dbReference type="EMBL" id="VDH89431.1"/>
    </source>
</evidence>
<organism evidence="4 5">
    <name type="scientific">Mytilus galloprovincialis</name>
    <name type="common">Mediterranean mussel</name>
    <dbReference type="NCBI Taxonomy" id="29158"/>
    <lineage>
        <taxon>Eukaryota</taxon>
        <taxon>Metazoa</taxon>
        <taxon>Spiralia</taxon>
        <taxon>Lophotrochozoa</taxon>
        <taxon>Mollusca</taxon>
        <taxon>Bivalvia</taxon>
        <taxon>Autobranchia</taxon>
        <taxon>Pteriomorphia</taxon>
        <taxon>Mytilida</taxon>
        <taxon>Mytiloidea</taxon>
        <taxon>Mytilidae</taxon>
        <taxon>Mytilinae</taxon>
        <taxon>Mytilus</taxon>
    </lineage>
</organism>
<feature type="transmembrane region" description="Helical" evidence="2">
    <location>
        <begin position="52"/>
        <end position="77"/>
    </location>
</feature>
<keyword evidence="2" id="KW-0812">Transmembrane</keyword>
<keyword evidence="1" id="KW-0456">Lyase</keyword>
<dbReference type="InterPro" id="IPR029787">
    <property type="entry name" value="Nucleotide_cyclase"/>
</dbReference>
<feature type="domain" description="Guanylate cyclase" evidence="3">
    <location>
        <begin position="481"/>
        <end position="611"/>
    </location>
</feature>
<dbReference type="GO" id="GO:0008074">
    <property type="term" value="C:guanylate cyclase complex, soluble"/>
    <property type="evidence" value="ECO:0007669"/>
    <property type="project" value="TreeGrafter"/>
</dbReference>
<feature type="transmembrane region" description="Helical" evidence="2">
    <location>
        <begin position="329"/>
        <end position="351"/>
    </location>
</feature>
<evidence type="ECO:0000256" key="1">
    <source>
        <dbReference type="ARBA" id="ARBA00023239"/>
    </source>
</evidence>
<proteinExistence type="predicted"/>
<keyword evidence="5" id="KW-1185">Reference proteome</keyword>
<sequence>MMQHLQKFSTAASDISTTRKDLENTLFKLEGKLSKQMSVSRSYKQPNKIVKLGMFIMLYSVFVLIGFYFCGISIYSLEKANASKKLLQTVDADIQTIHRSNEKLHSFFEIAMHGYMTEEQVETVIIMVAGLYEYYHGYLLTNETILSVLTLENCHNDTMRTLNYEDTLFVFDLFFLVIDHRVNKLVNRLTSDVFAEIEDPLVRIASGIRASTFLRECYYLLLMGCRFHTEFDRTDSFFRYMNYAKGHMSSLFFKDFTDNTTVIIEAVNDFIKKYPSIDSFVPSNNQSCFDVIDSHLSINVSLQALAFTHEMIHQEILIKKVRVNLAEKYLTMITLLVLFASIIVAAFAVVYKCKLELVDDLKYCDNLLEKEISYENDFFKDTLSDVIPRQLFSSLDFEFDFKEKKSYREPDYENLSDEVFHRESSTTNISNNRWYGTNYGHSTPADIRMRHSRGERCSSSKHVHRRIEDITLDDPYYQEVTVMMIDIANFNRLLNYLSANEVVNVVTYMTRLIDDRASYYDVFIASKGTSSYTVISGFTEEQRCYHASHIANMALDVSVSCGDLEIDSVPDCKLRLRIGIHTDSSCASIVTHPKTRFRIYGGILKTVQTLQKSSFPNKIQISDNTYKLLSRDRVYNTQKRGYIDLKNGKKICTHWLLGKRVSVVSVAPELNYRRRSTIVHPIELEQKPLYEFDAEEGMPPAWTHAHLFQPDDPTMPHCSFQSLSDLSSSRRYRTQGNVLFEETVI</sequence>
<dbReference type="Gene3D" id="3.30.70.1230">
    <property type="entry name" value="Nucleotide cyclase"/>
    <property type="match status" value="1"/>
</dbReference>
<dbReference type="CDD" id="cd07302">
    <property type="entry name" value="CHD"/>
    <property type="match status" value="1"/>
</dbReference>
<comment type="caution">
    <text evidence="4">The sequence shown here is derived from an EMBL/GenBank/DDBJ whole genome shotgun (WGS) entry which is preliminary data.</text>
</comment>
<dbReference type="GO" id="GO:0070482">
    <property type="term" value="P:response to oxygen levels"/>
    <property type="evidence" value="ECO:0007669"/>
    <property type="project" value="TreeGrafter"/>
</dbReference>
<dbReference type="GO" id="GO:0019934">
    <property type="term" value="P:cGMP-mediated signaling"/>
    <property type="evidence" value="ECO:0007669"/>
    <property type="project" value="TreeGrafter"/>
</dbReference>
<dbReference type="OrthoDB" id="6097673at2759"/>